<sequence>MQYTALRGDKERGDFFEKAVVDNLLAYIEKVNGRVIVETAGTVCELTGLMQRETSADFEKNVTELHTYNTNYIFRKVIIFTKLDKNIGQMRLVSKKLVLRKIISLSSVTLFRKQNSLG</sequence>
<reference evidence="1 2" key="1">
    <citation type="journal article" date="2016" name="Nat. Commun.">
        <title>Thousands of microbial genomes shed light on interconnected biogeochemical processes in an aquifer system.</title>
        <authorList>
            <person name="Anantharaman K."/>
            <person name="Brown C.T."/>
            <person name="Hug L.A."/>
            <person name="Sharon I."/>
            <person name="Castelle C.J."/>
            <person name="Probst A.J."/>
            <person name="Thomas B.C."/>
            <person name="Singh A."/>
            <person name="Wilkins M.J."/>
            <person name="Karaoz U."/>
            <person name="Brodie E.L."/>
            <person name="Williams K.H."/>
            <person name="Hubbard S.S."/>
            <person name="Banfield J.F."/>
        </authorList>
    </citation>
    <scope>NUCLEOTIDE SEQUENCE [LARGE SCALE GENOMIC DNA]</scope>
</reference>
<protein>
    <submittedName>
        <fullName evidence="1">Uncharacterized protein</fullName>
    </submittedName>
</protein>
<name>A0A1F7YKD2_9BACT</name>
<comment type="caution">
    <text evidence="1">The sequence shown here is derived from an EMBL/GenBank/DDBJ whole genome shotgun (WGS) entry which is preliminary data.</text>
</comment>
<proteinExistence type="predicted"/>
<dbReference type="EMBL" id="MGGL01000007">
    <property type="protein sequence ID" value="OGM27048.1"/>
    <property type="molecule type" value="Genomic_DNA"/>
</dbReference>
<accession>A0A1F7YKD2</accession>
<dbReference type="AlphaFoldDB" id="A0A1F7YKD2"/>
<evidence type="ECO:0000313" key="2">
    <source>
        <dbReference type="Proteomes" id="UP000179221"/>
    </source>
</evidence>
<gene>
    <name evidence="1" type="ORF">A2628_02805</name>
</gene>
<evidence type="ECO:0000313" key="1">
    <source>
        <dbReference type="EMBL" id="OGM27048.1"/>
    </source>
</evidence>
<organism evidence="1 2">
    <name type="scientific">Candidatus Woesebacteria bacterium RIFCSPHIGHO2_01_FULL_40_22</name>
    <dbReference type="NCBI Taxonomy" id="1802499"/>
    <lineage>
        <taxon>Bacteria</taxon>
        <taxon>Candidatus Woeseibacteriota</taxon>
    </lineage>
</organism>
<dbReference type="Proteomes" id="UP000179221">
    <property type="component" value="Unassembled WGS sequence"/>
</dbReference>